<feature type="transmembrane region" description="Helical" evidence="1">
    <location>
        <begin position="21"/>
        <end position="38"/>
    </location>
</feature>
<feature type="transmembrane region" description="Helical" evidence="1">
    <location>
        <begin position="121"/>
        <end position="146"/>
    </location>
</feature>
<keyword evidence="3" id="KW-1185">Reference proteome</keyword>
<keyword evidence="1" id="KW-0812">Transmembrane</keyword>
<protein>
    <submittedName>
        <fullName evidence="2">Uncharacterized protein</fullName>
    </submittedName>
</protein>
<accession>A0A0E9LUB8</accession>
<dbReference type="STRING" id="1236989.JCM15548_1536"/>
<proteinExistence type="predicted"/>
<evidence type="ECO:0000313" key="2">
    <source>
        <dbReference type="EMBL" id="GAO28440.1"/>
    </source>
</evidence>
<gene>
    <name evidence="2" type="ORF">JCM15548_1536</name>
</gene>
<organism evidence="2 3">
    <name type="scientific">Geofilum rubicundum JCM 15548</name>
    <dbReference type="NCBI Taxonomy" id="1236989"/>
    <lineage>
        <taxon>Bacteria</taxon>
        <taxon>Pseudomonadati</taxon>
        <taxon>Bacteroidota</taxon>
        <taxon>Bacteroidia</taxon>
        <taxon>Marinilabiliales</taxon>
        <taxon>Marinilabiliaceae</taxon>
        <taxon>Geofilum</taxon>
    </lineage>
</organism>
<dbReference type="RefSeq" id="WP_227625357.1">
    <property type="nucleotide sequence ID" value="NZ_BAZW01000003.1"/>
</dbReference>
<keyword evidence="1" id="KW-1133">Transmembrane helix</keyword>
<keyword evidence="1" id="KW-0472">Membrane</keyword>
<comment type="caution">
    <text evidence="2">The sequence shown here is derived from an EMBL/GenBank/DDBJ whole genome shotgun (WGS) entry which is preliminary data.</text>
</comment>
<evidence type="ECO:0000313" key="3">
    <source>
        <dbReference type="Proteomes" id="UP000032900"/>
    </source>
</evidence>
<feature type="transmembrane region" description="Helical" evidence="1">
    <location>
        <begin position="50"/>
        <end position="75"/>
    </location>
</feature>
<name>A0A0E9LUB8_9BACT</name>
<dbReference type="Proteomes" id="UP000032900">
    <property type="component" value="Unassembled WGS sequence"/>
</dbReference>
<feature type="transmembrane region" description="Helical" evidence="1">
    <location>
        <begin position="87"/>
        <end position="115"/>
    </location>
</feature>
<sequence>MNEWKSNAIPDYFISRRNTTLQVSFTAIFAFFFINIYRPFGAGEWYDVRWWAFLLASGGLVLAGMIVIILSRMLMFAVKQKTTITRAYYVVMVSSEILLMGALYAILELIVLGGIRPFGLLLYVAVQNTSLILLIPYSMSLLFFAWREKKMSLEPWCGKSGTGRDSSFLKMRMGCFV</sequence>
<dbReference type="AlphaFoldDB" id="A0A0E9LUB8"/>
<reference evidence="2 3" key="1">
    <citation type="journal article" date="2015" name="Microbes Environ.">
        <title>Distribution and evolution of nitrogen fixation genes in the phylum bacteroidetes.</title>
        <authorList>
            <person name="Inoue J."/>
            <person name="Oshima K."/>
            <person name="Suda W."/>
            <person name="Sakamoto M."/>
            <person name="Iino T."/>
            <person name="Noda S."/>
            <person name="Hongoh Y."/>
            <person name="Hattori M."/>
            <person name="Ohkuma M."/>
        </authorList>
    </citation>
    <scope>NUCLEOTIDE SEQUENCE [LARGE SCALE GENOMIC DNA]</scope>
    <source>
        <strain evidence="2">JCM 15548</strain>
    </source>
</reference>
<dbReference type="EMBL" id="BAZW01000003">
    <property type="protein sequence ID" value="GAO28440.1"/>
    <property type="molecule type" value="Genomic_DNA"/>
</dbReference>
<evidence type="ECO:0000256" key="1">
    <source>
        <dbReference type="SAM" id="Phobius"/>
    </source>
</evidence>